<feature type="transmembrane region" description="Helical" evidence="7">
    <location>
        <begin position="152"/>
        <end position="171"/>
    </location>
</feature>
<feature type="transmembrane region" description="Helical" evidence="7">
    <location>
        <begin position="247"/>
        <end position="268"/>
    </location>
</feature>
<comment type="subcellular location">
    <subcellularLocation>
        <location evidence="1">Membrane</location>
        <topology evidence="1">Multi-pass membrane protein</topology>
    </subcellularLocation>
</comment>
<dbReference type="RefSeq" id="WP_145629174.1">
    <property type="nucleotide sequence ID" value="NZ_CP088014.1"/>
</dbReference>
<dbReference type="GO" id="GO:0005886">
    <property type="term" value="C:plasma membrane"/>
    <property type="evidence" value="ECO:0007669"/>
    <property type="project" value="TreeGrafter"/>
</dbReference>
<feature type="transmembrane region" description="Helical" evidence="7">
    <location>
        <begin position="128"/>
        <end position="145"/>
    </location>
</feature>
<dbReference type="OrthoDB" id="9787548at2"/>
<accession>A0A562LQV8</accession>
<keyword evidence="9" id="KW-1185">Reference proteome</keyword>
<dbReference type="Proteomes" id="UP000317176">
    <property type="component" value="Unassembled WGS sequence"/>
</dbReference>
<evidence type="ECO:0000256" key="3">
    <source>
        <dbReference type="ARBA" id="ARBA00022692"/>
    </source>
</evidence>
<feature type="transmembrane region" description="Helical" evidence="7">
    <location>
        <begin position="89"/>
        <end position="108"/>
    </location>
</feature>
<keyword evidence="2" id="KW-0813">Transport</keyword>
<feature type="transmembrane region" description="Helical" evidence="7">
    <location>
        <begin position="295"/>
        <end position="319"/>
    </location>
</feature>
<name>A0A562LQV8_9BRAD</name>
<protein>
    <submittedName>
        <fullName evidence="8">NRAMP (Natural resistance-associated macrophage protein)-like metal ion transporter</fullName>
    </submittedName>
</protein>
<sequence length="428" mass="45133">MSKSALTPTKSAPTLLQRLGPGLITGAADDDPSGIATYSQAGAQFGFGLLWTVFLTTPFMIAIQLVSAQIGRVTGKGLAANVMQLAPRWAVLALVSMLVVANTFNIAADIAAMAEALSLVIGGLHHEHALIFAAGSTLLQIFLPYRRYSPVLKFLTLALFAYVATAFTVQIPWSKALLAAVWPTPNVSADYFLMVVAVLGTTISPYLFFWQASQEVEEMNQGKRDKPLRDLPSGGHHELDRIKVDTIFGMLLSNGIAFFIILTTASVLNANGVTKINSATEAAEALRPLAGDFTFALFALGIIGTGLLAIPVLAGSAAYGVAEIFGWRATLEAKPEKAAGFYTIIAAATIIGFGLGFTGIDSIHMLVWSAVLNGIVAVPIMAMMMVIVSSSAIMGRFRARSWLVALGWLGTALMALAVLALLGSSVIG</sequence>
<reference evidence="8 9" key="1">
    <citation type="journal article" date="2015" name="Stand. Genomic Sci.">
        <title>Genomic Encyclopedia of Bacterial and Archaeal Type Strains, Phase III: the genomes of soil and plant-associated and newly described type strains.</title>
        <authorList>
            <person name="Whitman W.B."/>
            <person name="Woyke T."/>
            <person name="Klenk H.P."/>
            <person name="Zhou Y."/>
            <person name="Lilburn T.G."/>
            <person name="Beck B.J."/>
            <person name="De Vos P."/>
            <person name="Vandamme P."/>
            <person name="Eisen J.A."/>
            <person name="Garrity G."/>
            <person name="Hugenholtz P."/>
            <person name="Kyrpides N.C."/>
        </authorList>
    </citation>
    <scope>NUCLEOTIDE SEQUENCE [LARGE SCALE GENOMIC DNA]</scope>
    <source>
        <strain evidence="8 9">CGMCC 1.10947</strain>
    </source>
</reference>
<feature type="transmembrane region" description="Helical" evidence="7">
    <location>
        <begin position="339"/>
        <end position="360"/>
    </location>
</feature>
<dbReference type="GO" id="GO:0015293">
    <property type="term" value="F:symporter activity"/>
    <property type="evidence" value="ECO:0007669"/>
    <property type="project" value="UniProtKB-KW"/>
</dbReference>
<dbReference type="GO" id="GO:0015086">
    <property type="term" value="F:cadmium ion transmembrane transporter activity"/>
    <property type="evidence" value="ECO:0007669"/>
    <property type="project" value="TreeGrafter"/>
</dbReference>
<evidence type="ECO:0000256" key="6">
    <source>
        <dbReference type="ARBA" id="ARBA00023136"/>
    </source>
</evidence>
<dbReference type="GO" id="GO:0034755">
    <property type="term" value="P:iron ion transmembrane transport"/>
    <property type="evidence" value="ECO:0007669"/>
    <property type="project" value="TreeGrafter"/>
</dbReference>
<evidence type="ECO:0000256" key="5">
    <source>
        <dbReference type="ARBA" id="ARBA00022989"/>
    </source>
</evidence>
<evidence type="ECO:0000256" key="4">
    <source>
        <dbReference type="ARBA" id="ARBA00022847"/>
    </source>
</evidence>
<evidence type="ECO:0000313" key="8">
    <source>
        <dbReference type="EMBL" id="TWI09986.1"/>
    </source>
</evidence>
<dbReference type="PANTHER" id="PTHR11706">
    <property type="entry name" value="SOLUTE CARRIER PROTEIN FAMILY 11 MEMBER"/>
    <property type="match status" value="1"/>
</dbReference>
<feature type="transmembrane region" description="Helical" evidence="7">
    <location>
        <begin position="366"/>
        <end position="390"/>
    </location>
</feature>
<keyword evidence="4" id="KW-0769">Symport</keyword>
<proteinExistence type="predicted"/>
<keyword evidence="5 7" id="KW-1133">Transmembrane helix</keyword>
<organism evidence="8 9">
    <name type="scientific">Bradyrhizobium daqingense</name>
    <dbReference type="NCBI Taxonomy" id="993502"/>
    <lineage>
        <taxon>Bacteria</taxon>
        <taxon>Pseudomonadati</taxon>
        <taxon>Pseudomonadota</taxon>
        <taxon>Alphaproteobacteria</taxon>
        <taxon>Hyphomicrobiales</taxon>
        <taxon>Nitrobacteraceae</taxon>
        <taxon>Bradyrhizobium</taxon>
    </lineage>
</organism>
<evidence type="ECO:0000313" key="9">
    <source>
        <dbReference type="Proteomes" id="UP000317176"/>
    </source>
</evidence>
<feature type="transmembrane region" description="Helical" evidence="7">
    <location>
        <begin position="48"/>
        <end position="68"/>
    </location>
</feature>
<dbReference type="EMBL" id="VLKL01000002">
    <property type="protein sequence ID" value="TWI09986.1"/>
    <property type="molecule type" value="Genomic_DNA"/>
</dbReference>
<dbReference type="PANTHER" id="PTHR11706:SF33">
    <property type="entry name" value="NATURAL RESISTANCE-ASSOCIATED MACROPHAGE PROTEIN 2"/>
    <property type="match status" value="1"/>
</dbReference>
<dbReference type="AlphaFoldDB" id="A0A562LQV8"/>
<feature type="transmembrane region" description="Helical" evidence="7">
    <location>
        <begin position="402"/>
        <end position="427"/>
    </location>
</feature>
<evidence type="ECO:0000256" key="7">
    <source>
        <dbReference type="SAM" id="Phobius"/>
    </source>
</evidence>
<dbReference type="GO" id="GO:0005384">
    <property type="term" value="F:manganese ion transmembrane transporter activity"/>
    <property type="evidence" value="ECO:0007669"/>
    <property type="project" value="TreeGrafter"/>
</dbReference>
<evidence type="ECO:0000256" key="2">
    <source>
        <dbReference type="ARBA" id="ARBA00022448"/>
    </source>
</evidence>
<comment type="caution">
    <text evidence="8">The sequence shown here is derived from an EMBL/GenBank/DDBJ whole genome shotgun (WGS) entry which is preliminary data.</text>
</comment>
<gene>
    <name evidence="8" type="ORF">IQ17_01066</name>
</gene>
<dbReference type="InterPro" id="IPR001046">
    <property type="entry name" value="NRAMP_fam"/>
</dbReference>
<evidence type="ECO:0000256" key="1">
    <source>
        <dbReference type="ARBA" id="ARBA00004141"/>
    </source>
</evidence>
<dbReference type="Pfam" id="PF01566">
    <property type="entry name" value="Nramp"/>
    <property type="match status" value="1"/>
</dbReference>
<keyword evidence="6 7" id="KW-0472">Membrane</keyword>
<keyword evidence="3 7" id="KW-0812">Transmembrane</keyword>
<feature type="transmembrane region" description="Helical" evidence="7">
    <location>
        <begin position="191"/>
        <end position="209"/>
    </location>
</feature>